<gene>
    <name evidence="1" type="ORF">BES34_021160</name>
</gene>
<reference evidence="1" key="1">
    <citation type="submission" date="2018-01" db="EMBL/GenBank/DDBJ databases">
        <title>Genomic characterization of Leptospira inadai serogroup Lyme isolated from captured rat in Brazil and comparative analysis with human reference strain.</title>
        <authorList>
            <person name="Moreno L.Z."/>
            <person name="Loureiro A.P."/>
            <person name="Miraglia F."/>
            <person name="Kremer F.S."/>
            <person name="Eslabao M.R."/>
            <person name="Dellagostin O.A."/>
            <person name="Lilenbaum W."/>
            <person name="Moreno A.M."/>
        </authorList>
    </citation>
    <scope>NUCLEOTIDE SEQUENCE [LARGE SCALE GENOMIC DNA]</scope>
    <source>
        <strain evidence="1">M34/99</strain>
    </source>
</reference>
<comment type="caution">
    <text evidence="1">The sequence shown here is derived from an EMBL/GenBank/DDBJ whole genome shotgun (WGS) entry which is preliminary data.</text>
</comment>
<organism evidence="1 2">
    <name type="scientific">Leptospira inadai serovar Lyme</name>
    <dbReference type="NCBI Taxonomy" id="293084"/>
    <lineage>
        <taxon>Bacteria</taxon>
        <taxon>Pseudomonadati</taxon>
        <taxon>Spirochaetota</taxon>
        <taxon>Spirochaetia</taxon>
        <taxon>Leptospirales</taxon>
        <taxon>Leptospiraceae</taxon>
        <taxon>Leptospira</taxon>
    </lineage>
</organism>
<evidence type="ECO:0000313" key="2">
    <source>
        <dbReference type="Proteomes" id="UP000094669"/>
    </source>
</evidence>
<dbReference type="RefSeq" id="WP_010410756.1">
    <property type="nucleotide sequence ID" value="NZ_MCRM02000042.1"/>
</dbReference>
<dbReference type="EMBL" id="MCRM02000042">
    <property type="protein sequence ID" value="PNV71642.1"/>
    <property type="molecule type" value="Genomic_DNA"/>
</dbReference>
<dbReference type="Proteomes" id="UP000094669">
    <property type="component" value="Unassembled WGS sequence"/>
</dbReference>
<keyword evidence="2" id="KW-1185">Reference proteome</keyword>
<accession>A0ABX4YCQ0</accession>
<sequence length="62" mass="7341">MKPKVITLAEYKEKKGLVDKPRKKLKKRIIHSNKNESECKELNRTNYFDLPFPLEEILKGIV</sequence>
<evidence type="ECO:0000313" key="1">
    <source>
        <dbReference type="EMBL" id="PNV71642.1"/>
    </source>
</evidence>
<name>A0ABX4YCQ0_9LEPT</name>
<proteinExistence type="predicted"/>
<protein>
    <submittedName>
        <fullName evidence="1">Uncharacterized protein</fullName>
    </submittedName>
</protein>